<dbReference type="EMBL" id="JAHJDP010000023">
    <property type="protein sequence ID" value="MBU2690083.1"/>
    <property type="molecule type" value="Genomic_DNA"/>
</dbReference>
<dbReference type="CDD" id="cd07185">
    <property type="entry name" value="OmpA_C-like"/>
    <property type="match status" value="1"/>
</dbReference>
<keyword evidence="2 4" id="KW-0472">Membrane</keyword>
<evidence type="ECO:0000313" key="6">
    <source>
        <dbReference type="EMBL" id="MBU2690083.1"/>
    </source>
</evidence>
<proteinExistence type="predicted"/>
<organism evidence="6 7">
    <name type="scientific">Eiseniibacteriota bacterium</name>
    <dbReference type="NCBI Taxonomy" id="2212470"/>
    <lineage>
        <taxon>Bacteria</taxon>
        <taxon>Candidatus Eiseniibacteriota</taxon>
    </lineage>
</organism>
<gene>
    <name evidence="6" type="ORF">KJ970_04085</name>
</gene>
<dbReference type="Proteomes" id="UP000777784">
    <property type="component" value="Unassembled WGS sequence"/>
</dbReference>
<reference evidence="6" key="1">
    <citation type="submission" date="2021-05" db="EMBL/GenBank/DDBJ databases">
        <title>Energy efficiency and biological interactions define the core microbiome of deep oligotrophic groundwater.</title>
        <authorList>
            <person name="Mehrshad M."/>
            <person name="Lopez-Fernandez M."/>
            <person name="Bell E."/>
            <person name="Bernier-Latmani R."/>
            <person name="Bertilsson S."/>
            <person name="Dopson M."/>
        </authorList>
    </citation>
    <scope>NUCLEOTIDE SEQUENCE</scope>
    <source>
        <strain evidence="6">Modern_marine.mb.64</strain>
    </source>
</reference>
<dbReference type="InterPro" id="IPR050330">
    <property type="entry name" value="Bact_OuterMem_StrucFunc"/>
</dbReference>
<dbReference type="PANTHER" id="PTHR30329">
    <property type="entry name" value="STATOR ELEMENT OF FLAGELLAR MOTOR COMPLEX"/>
    <property type="match status" value="1"/>
</dbReference>
<evidence type="ECO:0000256" key="3">
    <source>
        <dbReference type="ARBA" id="ARBA00023237"/>
    </source>
</evidence>
<comment type="caution">
    <text evidence="6">The sequence shown here is derived from an EMBL/GenBank/DDBJ whole genome shotgun (WGS) entry which is preliminary data.</text>
</comment>
<dbReference type="PROSITE" id="PS51123">
    <property type="entry name" value="OMPA_2"/>
    <property type="match status" value="1"/>
</dbReference>
<evidence type="ECO:0000313" key="7">
    <source>
        <dbReference type="Proteomes" id="UP000777784"/>
    </source>
</evidence>
<dbReference type="Pfam" id="PF00691">
    <property type="entry name" value="OmpA"/>
    <property type="match status" value="1"/>
</dbReference>
<dbReference type="PANTHER" id="PTHR30329:SF21">
    <property type="entry name" value="LIPOPROTEIN YIAD-RELATED"/>
    <property type="match status" value="1"/>
</dbReference>
<dbReference type="InterPro" id="IPR036737">
    <property type="entry name" value="OmpA-like_sf"/>
</dbReference>
<dbReference type="AlphaFoldDB" id="A0A948WBL6"/>
<dbReference type="InterPro" id="IPR006665">
    <property type="entry name" value="OmpA-like"/>
</dbReference>
<sequence length="422" mass="47264">MKSSWIGILFLALLLGGCAGSKIAVEPLIKDFDRYEKELQTLGAESNAAAFLEAGREKRTAASNFVNNGKNKLAFPIMQKALADAQVALDLKNLNSAGSDAETCLLQVELARKRWEEAVIELEKTEDFVGVKMPVAERTPALEKKNEEIKPVFPATTLNELQFKGESDLAAQFESWRQAAIDRRIAMADLETNFERHFSKTLGKDIKPEMIELNTYIANRVLQSLECRVRRHEAEQACFHAAELAAMYSAGQEKALQATLQLERGLQNDLRDQLDQIRAEAADRQNELFAALSQLEGKYASIRRDARGTIVSLADILFDFDKATLKRDVEFNLVKISTILNQFAEMGILIEGHTDSIGTDEYNLDLSKRRAKAVYEFLISQDVASERMAWDGYGESRPIADNGTDEGRQQNRRVDLVIQDAP</sequence>
<dbReference type="InterPro" id="IPR006664">
    <property type="entry name" value="OMP_bac"/>
</dbReference>
<dbReference type="GO" id="GO:0009279">
    <property type="term" value="C:cell outer membrane"/>
    <property type="evidence" value="ECO:0007669"/>
    <property type="project" value="UniProtKB-SubCell"/>
</dbReference>
<dbReference type="PRINTS" id="PR01023">
    <property type="entry name" value="NAFLGMOTY"/>
</dbReference>
<accession>A0A948WBL6</accession>
<name>A0A948WBL6_UNCEI</name>
<evidence type="ECO:0000256" key="1">
    <source>
        <dbReference type="ARBA" id="ARBA00004442"/>
    </source>
</evidence>
<evidence type="ECO:0000256" key="4">
    <source>
        <dbReference type="PROSITE-ProRule" id="PRU00473"/>
    </source>
</evidence>
<protein>
    <submittedName>
        <fullName evidence="6">OmpA family protein</fullName>
    </submittedName>
</protein>
<dbReference type="SUPFAM" id="SSF103088">
    <property type="entry name" value="OmpA-like"/>
    <property type="match status" value="1"/>
</dbReference>
<dbReference type="Gene3D" id="3.30.1330.60">
    <property type="entry name" value="OmpA-like domain"/>
    <property type="match status" value="1"/>
</dbReference>
<dbReference type="PROSITE" id="PS51257">
    <property type="entry name" value="PROKAR_LIPOPROTEIN"/>
    <property type="match status" value="1"/>
</dbReference>
<comment type="subcellular location">
    <subcellularLocation>
        <location evidence="1">Cell outer membrane</location>
    </subcellularLocation>
</comment>
<keyword evidence="3" id="KW-0998">Cell outer membrane</keyword>
<dbReference type="PRINTS" id="PR01021">
    <property type="entry name" value="OMPADOMAIN"/>
</dbReference>
<feature type="domain" description="OmpA-like" evidence="5">
    <location>
        <begin position="305"/>
        <end position="422"/>
    </location>
</feature>
<evidence type="ECO:0000259" key="5">
    <source>
        <dbReference type="PROSITE" id="PS51123"/>
    </source>
</evidence>
<evidence type="ECO:0000256" key="2">
    <source>
        <dbReference type="ARBA" id="ARBA00023136"/>
    </source>
</evidence>